<dbReference type="InterPro" id="IPR028082">
    <property type="entry name" value="Peripla_BP_I"/>
</dbReference>
<dbReference type="EMBL" id="BMNI01000001">
    <property type="protein sequence ID" value="GGO84553.1"/>
    <property type="molecule type" value="Genomic_DNA"/>
</dbReference>
<dbReference type="Gene3D" id="1.10.260.40">
    <property type="entry name" value="lambda repressor-like DNA-binding domains"/>
    <property type="match status" value="1"/>
</dbReference>
<evidence type="ECO:0000313" key="6">
    <source>
        <dbReference type="Proteomes" id="UP000655410"/>
    </source>
</evidence>
<evidence type="ECO:0000256" key="2">
    <source>
        <dbReference type="ARBA" id="ARBA00023125"/>
    </source>
</evidence>
<dbReference type="CDD" id="cd06267">
    <property type="entry name" value="PBP1_LacI_sugar_binding-like"/>
    <property type="match status" value="1"/>
</dbReference>
<dbReference type="SUPFAM" id="SSF53822">
    <property type="entry name" value="Periplasmic binding protein-like I"/>
    <property type="match status" value="1"/>
</dbReference>
<dbReference type="PROSITE" id="PS00356">
    <property type="entry name" value="HTH_LACI_1"/>
    <property type="match status" value="1"/>
</dbReference>
<dbReference type="SMART" id="SM00354">
    <property type="entry name" value="HTH_LACI"/>
    <property type="match status" value="1"/>
</dbReference>
<evidence type="ECO:0000313" key="5">
    <source>
        <dbReference type="EMBL" id="GGO84553.1"/>
    </source>
</evidence>
<proteinExistence type="predicted"/>
<gene>
    <name evidence="5" type="ORF">GCM10011584_02360</name>
</gene>
<accession>A0ABQ2N643</accession>
<reference evidence="6" key="1">
    <citation type="journal article" date="2019" name="Int. J. Syst. Evol. Microbiol.">
        <title>The Global Catalogue of Microorganisms (GCM) 10K type strain sequencing project: providing services to taxonomists for standard genome sequencing and annotation.</title>
        <authorList>
            <consortium name="The Broad Institute Genomics Platform"/>
            <consortium name="The Broad Institute Genome Sequencing Center for Infectious Disease"/>
            <person name="Wu L."/>
            <person name="Ma J."/>
        </authorList>
    </citation>
    <scope>NUCLEOTIDE SEQUENCE [LARGE SCALE GENOMIC DNA]</scope>
    <source>
        <strain evidence="6">CGMCC 4.7371</strain>
    </source>
</reference>
<dbReference type="InterPro" id="IPR010982">
    <property type="entry name" value="Lambda_DNA-bd_dom_sf"/>
</dbReference>
<keyword evidence="1" id="KW-0805">Transcription regulation</keyword>
<dbReference type="CDD" id="cd01392">
    <property type="entry name" value="HTH_LacI"/>
    <property type="match status" value="1"/>
</dbReference>
<sequence>MSRVVSRNEINMADVAQRAGVSVATVSRALRGLPGVGEATRERILEIAEELAYVISPEASRLSGGPTRRVGVVVPAADMWFYGQMLAAIERRLRAADLDVLIYQVKDVDVRQRFFRQLPTRRKVDVVILIALPLPPEEASRLDHLGVEVVVAGGSVRDFPHVEVDDRAIARTAVAHLTGLGHERIGMIRATSYGDVHWDPDRLRLEGYQLELAAADLPQRPEYVASVPFTPEGGAEGADQLMSLPDPPTALLCFSDEIAFGALEAIRRRGLRVPEDVSVIGIDDHPLAATLGLTTVRQDVAAQGEMAAEMALLRLDHRRVEDVVMSHELVVRTSTAPPPARGTT</sequence>
<dbReference type="Pfam" id="PF13377">
    <property type="entry name" value="Peripla_BP_3"/>
    <property type="match status" value="1"/>
</dbReference>
<protein>
    <submittedName>
        <fullName evidence="5">LacI family transcriptional regulator</fullName>
    </submittedName>
</protein>
<keyword evidence="2" id="KW-0238">DNA-binding</keyword>
<dbReference type="InterPro" id="IPR046335">
    <property type="entry name" value="LacI/GalR-like_sensor"/>
</dbReference>
<keyword evidence="3" id="KW-0804">Transcription</keyword>
<dbReference type="PANTHER" id="PTHR30146:SF153">
    <property type="entry name" value="LACTOSE OPERON REPRESSOR"/>
    <property type="match status" value="1"/>
</dbReference>
<evidence type="ECO:0000256" key="3">
    <source>
        <dbReference type="ARBA" id="ARBA00023163"/>
    </source>
</evidence>
<organism evidence="5 6">
    <name type="scientific">Nocardioides phosphati</name>
    <dbReference type="NCBI Taxonomy" id="1867775"/>
    <lineage>
        <taxon>Bacteria</taxon>
        <taxon>Bacillati</taxon>
        <taxon>Actinomycetota</taxon>
        <taxon>Actinomycetes</taxon>
        <taxon>Propionibacteriales</taxon>
        <taxon>Nocardioidaceae</taxon>
        <taxon>Nocardioides</taxon>
    </lineage>
</organism>
<dbReference type="Pfam" id="PF00356">
    <property type="entry name" value="LacI"/>
    <property type="match status" value="1"/>
</dbReference>
<dbReference type="SUPFAM" id="SSF47413">
    <property type="entry name" value="lambda repressor-like DNA-binding domains"/>
    <property type="match status" value="1"/>
</dbReference>
<dbReference type="PANTHER" id="PTHR30146">
    <property type="entry name" value="LACI-RELATED TRANSCRIPTIONAL REPRESSOR"/>
    <property type="match status" value="1"/>
</dbReference>
<dbReference type="PROSITE" id="PS50932">
    <property type="entry name" value="HTH_LACI_2"/>
    <property type="match status" value="1"/>
</dbReference>
<dbReference type="InterPro" id="IPR000843">
    <property type="entry name" value="HTH_LacI"/>
</dbReference>
<evidence type="ECO:0000256" key="1">
    <source>
        <dbReference type="ARBA" id="ARBA00023015"/>
    </source>
</evidence>
<dbReference type="Proteomes" id="UP000655410">
    <property type="component" value="Unassembled WGS sequence"/>
</dbReference>
<name>A0ABQ2N643_9ACTN</name>
<feature type="domain" description="HTH lacI-type" evidence="4">
    <location>
        <begin position="10"/>
        <end position="64"/>
    </location>
</feature>
<comment type="caution">
    <text evidence="5">The sequence shown here is derived from an EMBL/GenBank/DDBJ whole genome shotgun (WGS) entry which is preliminary data.</text>
</comment>
<keyword evidence="6" id="KW-1185">Reference proteome</keyword>
<dbReference type="Gene3D" id="3.40.50.2300">
    <property type="match status" value="2"/>
</dbReference>
<evidence type="ECO:0000259" key="4">
    <source>
        <dbReference type="PROSITE" id="PS50932"/>
    </source>
</evidence>